<gene>
    <name evidence="1" type="ORF">V1478_010154</name>
</gene>
<dbReference type="EMBL" id="JAUDFV010000146">
    <property type="protein sequence ID" value="KAL2720578.1"/>
    <property type="molecule type" value="Genomic_DNA"/>
</dbReference>
<sequence>MLLLHFVNKLIFDELIKTNHVVRVKNLQYFSTGNKLMERIPRNIKDCSRFVVRKKRISSEDKDPKARSDNSFSWFKAEAPPPQTLSVGNIKCWWEYNKKLLYAKQQEFNSERATSLGSNIAAAYFIIEWSGKVKFKNSNWLAATKDKPVRLPNIYKPNYIITGIDASNTLICYEGLTNMNSLNYLKWLSFKGCEYIDDWCIDKISGRYPTLEYLDISDCKNVTERALEALYRLYNLKTLIVTNHHKSATFELTCFMLEECNSNLKCKIFNSRYSNHLEENKK</sequence>
<evidence type="ECO:0000313" key="2">
    <source>
        <dbReference type="Proteomes" id="UP001607302"/>
    </source>
</evidence>
<name>A0ABD2AIY2_VESSQ</name>
<proteinExistence type="predicted"/>
<dbReference type="InterPro" id="IPR032675">
    <property type="entry name" value="LRR_dom_sf"/>
</dbReference>
<protein>
    <recommendedName>
        <fullName evidence="3">Mitochondrial ATP synthase regulatory component factor B</fullName>
    </recommendedName>
</protein>
<dbReference type="Gene3D" id="3.80.10.10">
    <property type="entry name" value="Ribonuclease Inhibitor"/>
    <property type="match status" value="1"/>
</dbReference>
<comment type="caution">
    <text evidence="1">The sequence shown here is derived from an EMBL/GenBank/DDBJ whole genome shotgun (WGS) entry which is preliminary data.</text>
</comment>
<evidence type="ECO:0008006" key="3">
    <source>
        <dbReference type="Google" id="ProtNLM"/>
    </source>
</evidence>
<evidence type="ECO:0000313" key="1">
    <source>
        <dbReference type="EMBL" id="KAL2720578.1"/>
    </source>
</evidence>
<dbReference type="Proteomes" id="UP001607302">
    <property type="component" value="Unassembled WGS sequence"/>
</dbReference>
<keyword evidence="2" id="KW-1185">Reference proteome</keyword>
<accession>A0ABD2AIY2</accession>
<reference evidence="1 2" key="1">
    <citation type="journal article" date="2024" name="Ann. Entomol. Soc. Am.">
        <title>Genomic analyses of the southern and eastern yellowjacket wasps (Hymenoptera: Vespidae) reveal evolutionary signatures of social life.</title>
        <authorList>
            <person name="Catto M.A."/>
            <person name="Caine P.B."/>
            <person name="Orr S.E."/>
            <person name="Hunt B.G."/>
            <person name="Goodisman M.A.D."/>
        </authorList>
    </citation>
    <scope>NUCLEOTIDE SEQUENCE [LARGE SCALE GENOMIC DNA]</scope>
    <source>
        <strain evidence="1">233</strain>
        <tissue evidence="1">Head and thorax</tissue>
    </source>
</reference>
<dbReference type="AlphaFoldDB" id="A0ABD2AIY2"/>
<organism evidence="1 2">
    <name type="scientific">Vespula squamosa</name>
    <name type="common">Southern yellow jacket</name>
    <name type="synonym">Wasp</name>
    <dbReference type="NCBI Taxonomy" id="30214"/>
    <lineage>
        <taxon>Eukaryota</taxon>
        <taxon>Metazoa</taxon>
        <taxon>Ecdysozoa</taxon>
        <taxon>Arthropoda</taxon>
        <taxon>Hexapoda</taxon>
        <taxon>Insecta</taxon>
        <taxon>Pterygota</taxon>
        <taxon>Neoptera</taxon>
        <taxon>Endopterygota</taxon>
        <taxon>Hymenoptera</taxon>
        <taxon>Apocrita</taxon>
        <taxon>Aculeata</taxon>
        <taxon>Vespoidea</taxon>
        <taxon>Vespidae</taxon>
        <taxon>Vespinae</taxon>
        <taxon>Vespula</taxon>
    </lineage>
</organism>
<dbReference type="SUPFAM" id="SSF52047">
    <property type="entry name" value="RNI-like"/>
    <property type="match status" value="1"/>
</dbReference>